<keyword evidence="2" id="KW-1185">Reference proteome</keyword>
<protein>
    <recommendedName>
        <fullName evidence="3">DNA-binding response regulator, NarL/FixJ family, contains REC and HTH domains</fullName>
    </recommendedName>
</protein>
<evidence type="ECO:0008006" key="3">
    <source>
        <dbReference type="Google" id="ProtNLM"/>
    </source>
</evidence>
<evidence type="ECO:0000313" key="2">
    <source>
        <dbReference type="Proteomes" id="UP000199187"/>
    </source>
</evidence>
<name>A0A1I7E9N8_9ENTR</name>
<gene>
    <name evidence="1" type="ORF">SAMN05192562_11325</name>
</gene>
<dbReference type="InterPro" id="IPR016032">
    <property type="entry name" value="Sig_transdc_resp-reg_C-effctor"/>
</dbReference>
<dbReference type="SUPFAM" id="SSF46894">
    <property type="entry name" value="C-terminal effector domain of the bipartite response regulators"/>
    <property type="match status" value="1"/>
</dbReference>
<reference evidence="2" key="1">
    <citation type="submission" date="2016-10" db="EMBL/GenBank/DDBJ databases">
        <authorList>
            <person name="Varghese N."/>
            <person name="Submissions S."/>
        </authorList>
    </citation>
    <scope>NUCLEOTIDE SEQUENCE [LARGE SCALE GENOMIC DNA]</scope>
    <source>
        <strain evidence="2">Ah-143</strain>
    </source>
</reference>
<proteinExistence type="predicted"/>
<organism evidence="1 2">
    <name type="scientific">Kosakonia arachidis</name>
    <dbReference type="NCBI Taxonomy" id="551989"/>
    <lineage>
        <taxon>Bacteria</taxon>
        <taxon>Pseudomonadati</taxon>
        <taxon>Pseudomonadota</taxon>
        <taxon>Gammaproteobacteria</taxon>
        <taxon>Enterobacterales</taxon>
        <taxon>Enterobacteriaceae</taxon>
        <taxon>Kosakonia</taxon>
    </lineage>
</organism>
<accession>A0A1I7E9N8</accession>
<dbReference type="EMBL" id="FPAU01000013">
    <property type="protein sequence ID" value="SFU20634.1"/>
    <property type="molecule type" value="Genomic_DNA"/>
</dbReference>
<dbReference type="Gene3D" id="3.40.50.2300">
    <property type="match status" value="1"/>
</dbReference>
<evidence type="ECO:0000313" key="1">
    <source>
        <dbReference type="EMBL" id="SFU20634.1"/>
    </source>
</evidence>
<dbReference type="RefSeq" id="WP_090126959.1">
    <property type="nucleotide sequence ID" value="NZ_CP045299.1"/>
</dbReference>
<sequence length="210" mass="23917">MNKINVSIVSSNVYFNLGIKFLVEHNLASLLPGHRIMCSIKTSFYDSFYFSDDSEHRIVIMDLDTSDETLYEGLKFITQIQENHENIRIVVITRYTNPLVIKAISNRKPSVIMLQQEPLSVITQYLGITFSTFYVNEITLLSPIASSILSYARDLKCSPRELEIVVCQQDGLSLKETAKIMNIPYKKVSFLKCNLTRKLGSSEINTYTLG</sequence>
<dbReference type="AlphaFoldDB" id="A0A1I7E9N8"/>
<dbReference type="Proteomes" id="UP000199187">
    <property type="component" value="Unassembled WGS sequence"/>
</dbReference>
<dbReference type="GO" id="GO:0003677">
    <property type="term" value="F:DNA binding"/>
    <property type="evidence" value="ECO:0007669"/>
    <property type="project" value="InterPro"/>
</dbReference>
<dbReference type="GO" id="GO:0006355">
    <property type="term" value="P:regulation of DNA-templated transcription"/>
    <property type="evidence" value="ECO:0007669"/>
    <property type="project" value="InterPro"/>
</dbReference>